<dbReference type="Proteomes" id="UP000562723">
    <property type="component" value="Unassembled WGS sequence"/>
</dbReference>
<dbReference type="AlphaFoldDB" id="A0AAJ3KVA4"/>
<dbReference type="EMBL" id="JABFMS010000013">
    <property type="protein sequence ID" value="NUT81332.1"/>
    <property type="molecule type" value="Genomic_DNA"/>
</dbReference>
<evidence type="ECO:0000256" key="1">
    <source>
        <dbReference type="SAM" id="Phobius"/>
    </source>
</evidence>
<keyword evidence="1" id="KW-0812">Transmembrane</keyword>
<comment type="caution">
    <text evidence="2">The sequence shown here is derived from an EMBL/GenBank/DDBJ whole genome shotgun (WGS) entry which is preliminary data.</text>
</comment>
<name>A0AAJ3KVA4_9PSED</name>
<sequence>MQKLHSLLSYGYFNFGPPRHAALSGATVSMMHELTSFLKNREFSDKVAGRCFDELMVHSLIDHCLRGYEMYTVRYLLSLGLVVVGCSMGYTMIIVWGITKVFPLNGKAYWVVSGIVFLVIVIAGLRFYAPRLRKMW</sequence>
<organism evidence="2 3">
    <name type="scientific">Pseudomonas brassicacearum</name>
    <dbReference type="NCBI Taxonomy" id="930166"/>
    <lineage>
        <taxon>Bacteria</taxon>
        <taxon>Pseudomonadati</taxon>
        <taxon>Pseudomonadota</taxon>
        <taxon>Gammaproteobacteria</taxon>
        <taxon>Pseudomonadales</taxon>
        <taxon>Pseudomonadaceae</taxon>
        <taxon>Pseudomonas</taxon>
    </lineage>
</organism>
<dbReference type="RefSeq" id="WP_153388367.1">
    <property type="nucleotide sequence ID" value="NZ_CP045701.2"/>
</dbReference>
<feature type="transmembrane region" description="Helical" evidence="1">
    <location>
        <begin position="75"/>
        <end position="96"/>
    </location>
</feature>
<gene>
    <name evidence="2" type="ORF">HNO85_10290</name>
</gene>
<proteinExistence type="predicted"/>
<reference evidence="2 3" key="1">
    <citation type="journal article" date="2020" name="Front. Plant Sci.">
        <title>Isolation of Rhizosphere Bacteria That Improve Quality and Water Stress Tolerance in Greenhouse Ornamentals.</title>
        <authorList>
            <person name="Nordstedt N.P."/>
            <person name="Jones M.L."/>
        </authorList>
    </citation>
    <scope>NUCLEOTIDE SEQUENCE [LARGE SCALE GENOMIC DNA]</scope>
    <source>
        <strain evidence="2 3">C2F7</strain>
    </source>
</reference>
<accession>A0AAJ3KVA4</accession>
<keyword evidence="1" id="KW-1133">Transmembrane helix</keyword>
<evidence type="ECO:0000313" key="3">
    <source>
        <dbReference type="Proteomes" id="UP000562723"/>
    </source>
</evidence>
<protein>
    <submittedName>
        <fullName evidence="2">Uncharacterized protein</fullName>
    </submittedName>
</protein>
<evidence type="ECO:0000313" key="2">
    <source>
        <dbReference type="EMBL" id="NUT81332.1"/>
    </source>
</evidence>
<feature type="transmembrane region" description="Helical" evidence="1">
    <location>
        <begin position="108"/>
        <end position="129"/>
    </location>
</feature>
<keyword evidence="1" id="KW-0472">Membrane</keyword>